<dbReference type="Gene3D" id="3.10.20.90">
    <property type="entry name" value="Phosphatidylinositol 3-kinase Catalytic Subunit, Chain A, domain 1"/>
    <property type="match status" value="1"/>
</dbReference>
<dbReference type="PANTHER" id="PTHR10677">
    <property type="entry name" value="UBIQUILIN"/>
    <property type="match status" value="1"/>
</dbReference>
<dbReference type="PRINTS" id="PR00348">
    <property type="entry name" value="UBIQUITIN"/>
</dbReference>
<feature type="domain" description="Ubiquitin-like" evidence="1">
    <location>
        <begin position="19"/>
        <end position="88"/>
    </location>
</feature>
<dbReference type="Ensembl" id="ENSACUT00000015865.1">
    <property type="protein sequence ID" value="ENSACUP00000014869.1"/>
    <property type="gene ID" value="ENSACUG00000010004.1"/>
</dbReference>
<dbReference type="PROSITE" id="PS50053">
    <property type="entry name" value="UBIQUITIN_2"/>
    <property type="match status" value="1"/>
</dbReference>
<accession>A0A663MSP0</accession>
<reference evidence="2" key="2">
    <citation type="submission" date="2025-09" db="UniProtKB">
        <authorList>
            <consortium name="Ensembl"/>
        </authorList>
    </citation>
    <scope>IDENTIFICATION</scope>
</reference>
<dbReference type="FunFam" id="3.10.20.90:FF:000142">
    <property type="entry name" value="E3 ubiquitin-protein ligase parkin"/>
    <property type="match status" value="1"/>
</dbReference>
<keyword evidence="3" id="KW-1185">Reference proteome</keyword>
<dbReference type="Proteomes" id="UP000472269">
    <property type="component" value="Unplaced"/>
</dbReference>
<dbReference type="SUPFAM" id="SSF54236">
    <property type="entry name" value="Ubiquitin-like"/>
    <property type="match status" value="1"/>
</dbReference>
<dbReference type="InterPro" id="IPR019956">
    <property type="entry name" value="Ubiquitin_dom"/>
</dbReference>
<dbReference type="SMART" id="SM00213">
    <property type="entry name" value="UBQ"/>
    <property type="match status" value="1"/>
</dbReference>
<dbReference type="AlphaFoldDB" id="A0A663MSP0"/>
<dbReference type="OMA" id="PGNCILV"/>
<dbReference type="PANTHER" id="PTHR10677:SF40">
    <property type="entry name" value="UBIQUITIN-LIKE DOMAIN-CONTAINING PROTEIN"/>
    <property type="match status" value="1"/>
</dbReference>
<dbReference type="Pfam" id="PF00240">
    <property type="entry name" value="ubiquitin"/>
    <property type="match status" value="1"/>
</dbReference>
<evidence type="ECO:0000313" key="2">
    <source>
        <dbReference type="Ensembl" id="ENSACUP00000014869.1"/>
    </source>
</evidence>
<protein>
    <recommendedName>
        <fullName evidence="1">Ubiquitin-like domain-containing protein</fullName>
    </recommendedName>
</protein>
<dbReference type="InterPro" id="IPR015496">
    <property type="entry name" value="Ubiquilin"/>
</dbReference>
<sequence>RTDCSWTSFWKDVKTRQILSVFVRFNSSHGFPVEIGSDASILQLKEVVAQRQGIPADQLRVIFAGRELSNDLTLQNCDLAQQSIVHIVQSPQKNSQNKDETEDNGAGGILKALDREPESLTRIDLSTSILPSLSTGLAVILDPTKASISLPSEKSGNSLIWYILIHRPEHL</sequence>
<organism evidence="2 3">
    <name type="scientific">Athene cunicularia</name>
    <name type="common">Burrowing owl</name>
    <name type="synonym">Speotyto cunicularia</name>
    <dbReference type="NCBI Taxonomy" id="194338"/>
    <lineage>
        <taxon>Eukaryota</taxon>
        <taxon>Metazoa</taxon>
        <taxon>Chordata</taxon>
        <taxon>Craniata</taxon>
        <taxon>Vertebrata</taxon>
        <taxon>Euteleostomi</taxon>
        <taxon>Archelosauria</taxon>
        <taxon>Archosauria</taxon>
        <taxon>Dinosauria</taxon>
        <taxon>Saurischia</taxon>
        <taxon>Theropoda</taxon>
        <taxon>Coelurosauria</taxon>
        <taxon>Aves</taxon>
        <taxon>Neognathae</taxon>
        <taxon>Neoaves</taxon>
        <taxon>Telluraves</taxon>
        <taxon>Strigiformes</taxon>
        <taxon>Strigidae</taxon>
        <taxon>Athene</taxon>
    </lineage>
</organism>
<dbReference type="GO" id="GO:0031593">
    <property type="term" value="F:polyubiquitin modification-dependent protein binding"/>
    <property type="evidence" value="ECO:0007669"/>
    <property type="project" value="TreeGrafter"/>
</dbReference>
<dbReference type="CDD" id="cd01798">
    <property type="entry name" value="Ubl_parkin"/>
    <property type="match status" value="1"/>
</dbReference>
<dbReference type="GO" id="GO:0005829">
    <property type="term" value="C:cytosol"/>
    <property type="evidence" value="ECO:0007669"/>
    <property type="project" value="TreeGrafter"/>
</dbReference>
<dbReference type="GO" id="GO:0006511">
    <property type="term" value="P:ubiquitin-dependent protein catabolic process"/>
    <property type="evidence" value="ECO:0007669"/>
    <property type="project" value="TreeGrafter"/>
</dbReference>
<reference evidence="2" key="1">
    <citation type="submission" date="2025-08" db="UniProtKB">
        <authorList>
            <consortium name="Ensembl"/>
        </authorList>
    </citation>
    <scope>IDENTIFICATION</scope>
</reference>
<evidence type="ECO:0000259" key="1">
    <source>
        <dbReference type="PROSITE" id="PS50053"/>
    </source>
</evidence>
<dbReference type="InterPro" id="IPR000626">
    <property type="entry name" value="Ubiquitin-like_dom"/>
</dbReference>
<proteinExistence type="predicted"/>
<dbReference type="InterPro" id="IPR029071">
    <property type="entry name" value="Ubiquitin-like_domsf"/>
</dbReference>
<name>A0A663MSP0_ATHCN</name>
<evidence type="ECO:0000313" key="3">
    <source>
        <dbReference type="Proteomes" id="UP000472269"/>
    </source>
</evidence>